<dbReference type="EMBL" id="JBCNJP010000023">
    <property type="protein sequence ID" value="KAK9058723.1"/>
    <property type="molecule type" value="Genomic_DNA"/>
</dbReference>
<feature type="domain" description="DUF4218" evidence="3">
    <location>
        <begin position="675"/>
        <end position="787"/>
    </location>
</feature>
<dbReference type="Pfam" id="PF13952">
    <property type="entry name" value="DUF4216"/>
    <property type="match status" value="1"/>
</dbReference>
<feature type="region of interest" description="Disordered" evidence="1">
    <location>
        <begin position="483"/>
        <end position="510"/>
    </location>
</feature>
<dbReference type="InterPro" id="IPR025452">
    <property type="entry name" value="DUF4218"/>
</dbReference>
<evidence type="ECO:0008006" key="7">
    <source>
        <dbReference type="Google" id="ProtNLM"/>
    </source>
</evidence>
<protein>
    <recommendedName>
        <fullName evidence="7">Transposase</fullName>
    </recommendedName>
</protein>
<dbReference type="InterPro" id="IPR029480">
    <property type="entry name" value="Transpos_assoc"/>
</dbReference>
<name>A0AAP0GQ01_9ASTR</name>
<evidence type="ECO:0000313" key="6">
    <source>
        <dbReference type="Proteomes" id="UP001408789"/>
    </source>
</evidence>
<dbReference type="Proteomes" id="UP001408789">
    <property type="component" value="Unassembled WGS sequence"/>
</dbReference>
<evidence type="ECO:0000259" key="3">
    <source>
        <dbReference type="Pfam" id="PF13960"/>
    </source>
</evidence>
<evidence type="ECO:0000313" key="5">
    <source>
        <dbReference type="EMBL" id="KAK9058723.1"/>
    </source>
</evidence>
<feature type="domain" description="DUF4216" evidence="2">
    <location>
        <begin position="949"/>
        <end position="1012"/>
    </location>
</feature>
<feature type="domain" description="Transposase-associated" evidence="4">
    <location>
        <begin position="3"/>
        <end position="75"/>
    </location>
</feature>
<comment type="caution">
    <text evidence="5">The sequence shown here is derived from an EMBL/GenBank/DDBJ whole genome shotgun (WGS) entry which is preliminary data.</text>
</comment>
<sequence length="1069" mass="123708">MDKSWISSNRLLNAYEEGVNAFLEFAQINNPNSDIIPCPCVECINLSHHSIGNVRYHLFAHGFDENYKVWSFHGETISEVEVNCPDENRPPEFDYTKEMLRDAFTYVEKEPDSLKSLLEECDKPLYEGSNYNALSGLLIFQQLKGQFGWSDASFDALLGALKKILPSNNTIPSSVYEAKKLLKGIGLQYEKFHACENDCVLFWNEHKDASECPTCGTSRWKKNTKNVPRKVMWYFPPIPRFRRMFSSPEIAHDLTWHSQGRVNEGKLTHPRDSPSWKFVDNTWKEFGRENRNLRLALSADGINPHKSLSSKHSCWPVTLITYNLPSYLCMSRKFMMLTLLISGPKQPGNNIDIYLAPLIADLKLLWETGVKTFDAYKKEHFNLRAILLWTINDFPAYGNLSGCVTKGYNACPICSENTCSQWLPKSKKVCFLGHRRFLTPTHPFRKRKKDFNNETENDVPKKPLSGEEIYDYLAGFENTWGQKKKSKKETSKKKTPKKKTPKNKKENSDERAKYWHKKSIFFELDYWKKLLVRHQLDVMHIEKNVCESVYGTLLNLPHKTKDGLKARQDLEELGIKPELQTQHKGNRLYLPPAIYTLNSSEKHLFYDTLSNMKVPDGYCSNFKNLVSDDVSKMNGLKSNDCHVLMQQLLPFAIKGVLNVKVRKTIISLCHFFNELCSKVVDVSKLGKLQSEIVSTLCLLEKYFPPSFFDVMIHLMVHLVREVRLCGPVHFRWMYPFERFMKTLKGYVRNHYRPEACIAECYVAEEALEFCSNYFQNITSIGNPHERVDERIRTGKPLSRATIDFVEPKLLDQAHLYVLRNTAVVEPYIEQHMLELKDLNPRRNDAWLQSQHSRTFISWFKNEVEKRMANEEDICDSVRWLAKGPNSIVDKYNGFAINEYRFHTTSQDESRTTQCSGVSIVAHTMQIASAKDTNPVYGAVTYFGRIKEIWDLDYHTFTIPVFMCDWVDSRGVKKDDFGFTVVNFGRLGHQSERFILASQARQVFYVQDQQDRNLSVVGFTPHRMYKYGDCDEADDILEFDASADVTQDSALVDLDDDFKCTRSDDEGILV</sequence>
<feature type="compositionally biased region" description="Basic residues" evidence="1">
    <location>
        <begin position="483"/>
        <end position="502"/>
    </location>
</feature>
<accession>A0AAP0GQ01</accession>
<evidence type="ECO:0000259" key="4">
    <source>
        <dbReference type="Pfam" id="PF13963"/>
    </source>
</evidence>
<dbReference type="AlphaFoldDB" id="A0AAP0GQ01"/>
<evidence type="ECO:0000256" key="1">
    <source>
        <dbReference type="SAM" id="MobiDB-lite"/>
    </source>
</evidence>
<dbReference type="PANTHER" id="PTHR48258:SF8">
    <property type="entry name" value="DUF4216 DOMAIN-CONTAINING PROTEIN"/>
    <property type="match status" value="1"/>
</dbReference>
<dbReference type="InterPro" id="IPR004242">
    <property type="entry name" value="Transposase_21"/>
</dbReference>
<dbReference type="InterPro" id="IPR025312">
    <property type="entry name" value="DUF4216"/>
</dbReference>
<reference evidence="5 6" key="1">
    <citation type="submission" date="2024-04" db="EMBL/GenBank/DDBJ databases">
        <title>The reference genome of an endangered Asteraceae, Deinandra increscens subsp. villosa, native to the Central Coast of California.</title>
        <authorList>
            <person name="Guilliams M."/>
            <person name="Hasenstab-Lehman K."/>
            <person name="Meyer R."/>
            <person name="Mcevoy S."/>
        </authorList>
    </citation>
    <scope>NUCLEOTIDE SEQUENCE [LARGE SCALE GENOMIC DNA]</scope>
    <source>
        <tissue evidence="5">Leaf</tissue>
    </source>
</reference>
<dbReference type="Pfam" id="PF13960">
    <property type="entry name" value="DUF4218"/>
    <property type="match status" value="1"/>
</dbReference>
<dbReference type="Pfam" id="PF02992">
    <property type="entry name" value="Transposase_21"/>
    <property type="match status" value="1"/>
</dbReference>
<organism evidence="5 6">
    <name type="scientific">Deinandra increscens subsp. villosa</name>
    <dbReference type="NCBI Taxonomy" id="3103831"/>
    <lineage>
        <taxon>Eukaryota</taxon>
        <taxon>Viridiplantae</taxon>
        <taxon>Streptophyta</taxon>
        <taxon>Embryophyta</taxon>
        <taxon>Tracheophyta</taxon>
        <taxon>Spermatophyta</taxon>
        <taxon>Magnoliopsida</taxon>
        <taxon>eudicotyledons</taxon>
        <taxon>Gunneridae</taxon>
        <taxon>Pentapetalae</taxon>
        <taxon>asterids</taxon>
        <taxon>campanulids</taxon>
        <taxon>Asterales</taxon>
        <taxon>Asteraceae</taxon>
        <taxon>Asteroideae</taxon>
        <taxon>Heliantheae alliance</taxon>
        <taxon>Madieae</taxon>
        <taxon>Madiinae</taxon>
        <taxon>Deinandra</taxon>
    </lineage>
</organism>
<gene>
    <name evidence="5" type="ORF">SSX86_023565</name>
</gene>
<evidence type="ECO:0000259" key="2">
    <source>
        <dbReference type="Pfam" id="PF13952"/>
    </source>
</evidence>
<dbReference type="PANTHER" id="PTHR48258">
    <property type="entry name" value="DUF4218 DOMAIN-CONTAINING PROTEIN-RELATED"/>
    <property type="match status" value="1"/>
</dbReference>
<keyword evidence="6" id="KW-1185">Reference proteome</keyword>
<proteinExistence type="predicted"/>
<dbReference type="Pfam" id="PF13963">
    <property type="entry name" value="Transpos_assoc"/>
    <property type="match status" value="1"/>
</dbReference>